<gene>
    <name evidence="2" type="ORF">LOTGIDRAFT_165750</name>
</gene>
<protein>
    <recommendedName>
        <fullName evidence="4">Apple domain-containing protein</fullName>
    </recommendedName>
</protein>
<name>V3ZVA1_LOTGI</name>
<dbReference type="AlphaFoldDB" id="V3ZVA1"/>
<reference evidence="2 3" key="1">
    <citation type="journal article" date="2013" name="Nature">
        <title>Insights into bilaterian evolution from three spiralian genomes.</title>
        <authorList>
            <person name="Simakov O."/>
            <person name="Marletaz F."/>
            <person name="Cho S.J."/>
            <person name="Edsinger-Gonzales E."/>
            <person name="Havlak P."/>
            <person name="Hellsten U."/>
            <person name="Kuo D.H."/>
            <person name="Larsson T."/>
            <person name="Lv J."/>
            <person name="Arendt D."/>
            <person name="Savage R."/>
            <person name="Osoegawa K."/>
            <person name="de Jong P."/>
            <person name="Grimwood J."/>
            <person name="Chapman J.A."/>
            <person name="Shapiro H."/>
            <person name="Aerts A."/>
            <person name="Otillar R.P."/>
            <person name="Terry A.Y."/>
            <person name="Boore J.L."/>
            <person name="Grigoriev I.V."/>
            <person name="Lindberg D.R."/>
            <person name="Seaver E.C."/>
            <person name="Weisblat D.A."/>
            <person name="Putnam N.H."/>
            <person name="Rokhsar D.S."/>
        </authorList>
    </citation>
    <scope>NUCLEOTIDE SEQUENCE [LARGE SCALE GENOMIC DNA]</scope>
</reference>
<keyword evidence="1" id="KW-0732">Signal</keyword>
<feature type="signal peptide" evidence="1">
    <location>
        <begin position="1"/>
        <end position="20"/>
    </location>
</feature>
<evidence type="ECO:0000256" key="1">
    <source>
        <dbReference type="SAM" id="SignalP"/>
    </source>
</evidence>
<evidence type="ECO:0000313" key="2">
    <source>
        <dbReference type="EMBL" id="ESO88307.1"/>
    </source>
</evidence>
<keyword evidence="3" id="KW-1185">Reference proteome</keyword>
<dbReference type="EMBL" id="KB202719">
    <property type="protein sequence ID" value="ESO88307.1"/>
    <property type="molecule type" value="Genomic_DNA"/>
</dbReference>
<sequence>MFVFGLCSLILVTLFARSSCDMDKTEDYPKVAIINTIFMGLYTSIDDVDNEVECVQACKELPHCYKVLRYNCVTGTCTYRKYSIEDINYIDSTECKQMCSKYDYCLSVIEFQGNCHLFDRILPKQWMHEITNHPDGDVYSFKQL</sequence>
<proteinExistence type="predicted"/>
<dbReference type="HOGENOM" id="CLU_1798633_0_0_1"/>
<dbReference type="Proteomes" id="UP000030746">
    <property type="component" value="Unassembled WGS sequence"/>
</dbReference>
<dbReference type="CTD" id="20240172"/>
<dbReference type="GeneID" id="20240172"/>
<evidence type="ECO:0008006" key="4">
    <source>
        <dbReference type="Google" id="ProtNLM"/>
    </source>
</evidence>
<feature type="chain" id="PRO_5004718072" description="Apple domain-containing protein" evidence="1">
    <location>
        <begin position="21"/>
        <end position="144"/>
    </location>
</feature>
<dbReference type="KEGG" id="lgi:LOTGIDRAFT_165750"/>
<organism evidence="2 3">
    <name type="scientific">Lottia gigantea</name>
    <name type="common">Giant owl limpet</name>
    <dbReference type="NCBI Taxonomy" id="225164"/>
    <lineage>
        <taxon>Eukaryota</taxon>
        <taxon>Metazoa</taxon>
        <taxon>Spiralia</taxon>
        <taxon>Lophotrochozoa</taxon>
        <taxon>Mollusca</taxon>
        <taxon>Gastropoda</taxon>
        <taxon>Patellogastropoda</taxon>
        <taxon>Lottioidea</taxon>
        <taxon>Lottiidae</taxon>
        <taxon>Lottia</taxon>
    </lineage>
</organism>
<dbReference type="RefSeq" id="XP_009061022.1">
    <property type="nucleotide sequence ID" value="XM_009062774.1"/>
</dbReference>
<accession>V3ZVA1</accession>
<evidence type="ECO:0000313" key="3">
    <source>
        <dbReference type="Proteomes" id="UP000030746"/>
    </source>
</evidence>